<feature type="region of interest" description="Disordered" evidence="10">
    <location>
        <begin position="456"/>
        <end position="482"/>
    </location>
</feature>
<dbReference type="Pfam" id="PF02801">
    <property type="entry name" value="Ketoacyl-synt_C"/>
    <property type="match status" value="1"/>
</dbReference>
<evidence type="ECO:0000256" key="4">
    <source>
        <dbReference type="ARBA" id="ARBA00022553"/>
    </source>
</evidence>
<dbReference type="Gene3D" id="3.40.50.720">
    <property type="entry name" value="NAD(P)-binding Rossmann-like Domain"/>
    <property type="match status" value="1"/>
</dbReference>
<organism evidence="14 15">
    <name type="scientific">Actinomadura fibrosa</name>
    <dbReference type="NCBI Taxonomy" id="111802"/>
    <lineage>
        <taxon>Bacteria</taxon>
        <taxon>Bacillati</taxon>
        <taxon>Actinomycetota</taxon>
        <taxon>Actinomycetes</taxon>
        <taxon>Streptosporangiales</taxon>
        <taxon>Thermomonosporaceae</taxon>
        <taxon>Actinomadura</taxon>
    </lineage>
</organism>
<dbReference type="PROSITE" id="PS00012">
    <property type="entry name" value="PHOSPHOPANTETHEINE"/>
    <property type="match status" value="1"/>
</dbReference>
<keyword evidence="7" id="KW-0511">Multifunctional enzyme</keyword>
<keyword evidence="14" id="KW-0436">Ligase</keyword>
<evidence type="ECO:0000259" key="13">
    <source>
        <dbReference type="PROSITE" id="PS52019"/>
    </source>
</evidence>
<keyword evidence="3" id="KW-0596">Phosphopantetheine</keyword>
<dbReference type="Gene3D" id="3.10.129.110">
    <property type="entry name" value="Polyketide synthase dehydratase"/>
    <property type="match status" value="1"/>
</dbReference>
<dbReference type="SUPFAM" id="SSF51735">
    <property type="entry name" value="NAD(P)-binding Rossmann-fold domains"/>
    <property type="match status" value="2"/>
</dbReference>
<evidence type="ECO:0000256" key="5">
    <source>
        <dbReference type="ARBA" id="ARBA00022679"/>
    </source>
</evidence>
<dbReference type="Gene3D" id="1.10.1200.10">
    <property type="entry name" value="ACP-like"/>
    <property type="match status" value="1"/>
</dbReference>
<feature type="domain" description="Ketosynthase family 3 (KS3)" evidence="12">
    <location>
        <begin position="33"/>
        <end position="459"/>
    </location>
</feature>
<evidence type="ECO:0000256" key="7">
    <source>
        <dbReference type="ARBA" id="ARBA00023268"/>
    </source>
</evidence>
<dbReference type="SUPFAM" id="SSF55048">
    <property type="entry name" value="Probable ACP-binding domain of malonyl-CoA ACP transacylase"/>
    <property type="match status" value="1"/>
</dbReference>
<dbReference type="CDD" id="cd00833">
    <property type="entry name" value="PKS"/>
    <property type="match status" value="1"/>
</dbReference>
<dbReference type="InterPro" id="IPR020841">
    <property type="entry name" value="PKS_Beta-ketoAc_synthase_dom"/>
</dbReference>
<keyword evidence="5 14" id="KW-0808">Transferase</keyword>
<name>A0ABW2XYQ0_9ACTN</name>
<dbReference type="Gene3D" id="3.30.70.3290">
    <property type="match status" value="1"/>
</dbReference>
<feature type="domain" description="PKS/mFAS DH" evidence="13">
    <location>
        <begin position="934"/>
        <end position="1216"/>
    </location>
</feature>
<feature type="domain" description="Carrier" evidence="11">
    <location>
        <begin position="1715"/>
        <end position="1790"/>
    </location>
</feature>
<dbReference type="Pfam" id="PF08659">
    <property type="entry name" value="KR"/>
    <property type="match status" value="1"/>
</dbReference>
<dbReference type="PROSITE" id="PS52019">
    <property type="entry name" value="PKS_MFAS_DH"/>
    <property type="match status" value="1"/>
</dbReference>
<keyword evidence="6" id="KW-0045">Antibiotic biosynthesis</keyword>
<evidence type="ECO:0000256" key="9">
    <source>
        <dbReference type="PROSITE-ProRule" id="PRU01363"/>
    </source>
</evidence>
<dbReference type="InterPro" id="IPR049551">
    <property type="entry name" value="PKS_DH_C"/>
</dbReference>
<dbReference type="InterPro" id="IPR057326">
    <property type="entry name" value="KR_dom"/>
</dbReference>
<evidence type="ECO:0000256" key="3">
    <source>
        <dbReference type="ARBA" id="ARBA00022450"/>
    </source>
</evidence>
<dbReference type="InterPro" id="IPR009081">
    <property type="entry name" value="PP-bd_ACP"/>
</dbReference>
<evidence type="ECO:0000313" key="14">
    <source>
        <dbReference type="EMBL" id="MFD0690925.1"/>
    </source>
</evidence>
<evidence type="ECO:0000256" key="8">
    <source>
        <dbReference type="ARBA" id="ARBA00023315"/>
    </source>
</evidence>
<dbReference type="InterPro" id="IPR020807">
    <property type="entry name" value="PKS_DH"/>
</dbReference>
<dbReference type="InterPro" id="IPR015083">
    <property type="entry name" value="NorB/c/GfsB-D-like_docking"/>
</dbReference>
<dbReference type="CDD" id="cd08956">
    <property type="entry name" value="KR_3_FAS_SDR_x"/>
    <property type="match status" value="1"/>
</dbReference>
<keyword evidence="8 14" id="KW-0012">Acyltransferase</keyword>
<accession>A0ABW2XYQ0</accession>
<dbReference type="SUPFAM" id="SSF53901">
    <property type="entry name" value="Thiolase-like"/>
    <property type="match status" value="1"/>
</dbReference>
<dbReference type="EC" id="2.3.1.-" evidence="14"/>
<dbReference type="InterPro" id="IPR049552">
    <property type="entry name" value="PKS_DH_N"/>
</dbReference>
<dbReference type="Pfam" id="PF00550">
    <property type="entry name" value="PP-binding"/>
    <property type="match status" value="1"/>
</dbReference>
<dbReference type="Gene3D" id="3.40.366.10">
    <property type="entry name" value="Malonyl-Coenzyme A Acyl Carrier Protein, domain 2"/>
    <property type="match status" value="1"/>
</dbReference>
<feature type="active site" description="Proton acceptor; for dehydratase activity" evidence="9">
    <location>
        <position position="966"/>
    </location>
</feature>
<keyword evidence="15" id="KW-1185">Reference proteome</keyword>
<dbReference type="InterPro" id="IPR013968">
    <property type="entry name" value="PKS_KR"/>
</dbReference>
<dbReference type="PROSITE" id="PS00606">
    <property type="entry name" value="KS3_1"/>
    <property type="match status" value="1"/>
</dbReference>
<dbReference type="Pfam" id="PF14765">
    <property type="entry name" value="PS-DH"/>
    <property type="match status" value="1"/>
</dbReference>
<dbReference type="SMART" id="SM00826">
    <property type="entry name" value="PKS_DH"/>
    <property type="match status" value="1"/>
</dbReference>
<evidence type="ECO:0000256" key="6">
    <source>
        <dbReference type="ARBA" id="ARBA00023194"/>
    </source>
</evidence>
<dbReference type="GO" id="GO:0016746">
    <property type="term" value="F:acyltransferase activity"/>
    <property type="evidence" value="ECO:0007669"/>
    <property type="project" value="UniProtKB-KW"/>
</dbReference>
<dbReference type="RefSeq" id="WP_378325555.1">
    <property type="nucleotide sequence ID" value="NZ_JBHTGP010000024.1"/>
</dbReference>
<dbReference type="PANTHER" id="PTHR43775">
    <property type="entry name" value="FATTY ACID SYNTHASE"/>
    <property type="match status" value="1"/>
</dbReference>
<dbReference type="InterPro" id="IPR016035">
    <property type="entry name" value="Acyl_Trfase/lysoPLipase"/>
</dbReference>
<feature type="region of interest" description="C-terminal hotdog fold" evidence="9">
    <location>
        <begin position="1075"/>
        <end position="1216"/>
    </location>
</feature>
<dbReference type="InterPro" id="IPR032821">
    <property type="entry name" value="PKS_assoc"/>
</dbReference>
<sequence length="1892" mass="196767">MSNEEKLLENLKWVTAELRRTRERLDRLESAGPEPIAIIGMACRFPGGVRSAEDLWRLVASGTDAISPFPTDRGWDLDALYDPDPEKPGTSYVREGGFLYDAGTFDAAFFGISPREAVAMDPQQRLLLETAHEAAEHAGLNREALDGSDTGVFTGVSAHDYLTLIAQSSSDVEGYIGTGNLGSVASGRISYTFGLQGPATTVDTACSSSLVAIHLACQALRDGDCSLAMAGGATVMSTPGPFTEFSRQRGMAPDGRIKAFADAADGTGWAEGVGLVMLERLSDAQRKGRRILAVIRGSAVNQDGTSNGLAAPNGPSQERVIRQALANAGLSPTELDAVEAHGTGTTLGDPIEAQALLAAYGQQRPADRPLWLGSVKSNIGHTQAAAGVAGVIKMVMAIHNGLLPASLHIDQPTRHVDWTTGTVQLLTQPTPWPHTQRPRRAGISGFGISGTNAHLILEQPPDQPDQPDRPQPRPPSGDRLTPWVISGHSAEALRAQARRLADHVTAHPEPSPADIGWSLVTTRSAYAHRAVVIGTGRDGLLRSLETLADGAPDTGVVTGVADATGAGPVLVFPGQGSQWAGMGVRLLEESPVFAARLAECEQALAPHVDWSLTEVLRGDGRALERVDVVQPALWAVMVSLAAVWADHGVVPAAVIGHSQGEIAAACVAGALSLEDAAMIVAVRSRELRALSGQGAMASLAVDEARAARLLDGAPDVTVAAVNGPSSTVVSGSPEQVAAVVAAAEERGWRARTIDVDYASHGPQIDRITGRLSAALAGVRPGPAAVTFYSTVTAGPRDTAGLDAAYWIENLRRPVRFAETVAALLADGHRLFIEASPHPVLVPAITESLDLAEGGAVALGTLRRDHDGPEQLVRALGQAFAAGAEVDWTPRFPADPPPRTVPLPTYAFQRRRYWLDAPLLTGGDPAGLGLTGTDHPLIGAAVEPAGERTLLLTGRVSQRAHAWVAEHQVMDSVLLPGSAFVELALQAARRARCDHLAELTLESPLVLAPDTAVDLQVVVGPPDGAGLRPVSVHSRPAAAGEADEPAWTRHATGLLSPEPPAAAPAAIEGAWPPPGAEPIATGDPYDALAALGHEYGPATRALTAAWRLGDDVYAEVALPDGERARAADYGVHPVLLDAALHALLLDSGAGADAAGAALLPFAWTGLRLHTTAGTALRVRITRAAPDRLAVTAADPTGVPVLTLESLAVRPVSPEQIARARRGGSGNALFRLDWMPLTEPADGPAGGTVGGTAARYAVLAPEDDPLVRALPGAAAYPDLAGLSAAAEAGAEVPDTVIAVVPGDRDAEDAAGSLGRLRRTGDALLSLLQTWLAEPWFDGARLVVATEGAVATRPGDDVGDLAAAALWGLTRSAQAEFPGRLALLDLDGRDASYRAVPDALAADEPQLAMRDGGAFVPRLVRHDAAAGAAPAAPLDPDGTVLITGGTGALGALCARHLVTRHGARRLLLAGSRGPDAPGAADLAAELTGLGAEVTVAACDVGDRAALAGLLAAVPDRHPLTAVVHAAGIVRDATVPSTTPEQLDAVLRVKADGAAHLHELTRDLDLSAFVLFSSVAGTIGGAGQGAYAAANAFLDAFAQHRHALGKPATSLAWGLWEEDTGMWGRLSEVDRARHTRTGVVGMSAEESLALLDTALADGAPVLVPVRLDLALIRRQAQAHEVPAVLRHLLRGAAPRQSDTTAPSDLVRRLAALSEADRERTVLDLVRGNVALVLGHAGADQVAAAQRFQDLGFDSLTAIELRNRLSAATGLRLPATLIFDHADPTALARHLLAELDPPEADPLTPVLGEVERLERALLAVAAQDGAAHETLTGRLRSTLERLEGLDRPERRGGVAVAEATETDRIEAASADELLAFIDRDLGRGTTTGEPVEQSADQ</sequence>
<dbReference type="InterPro" id="IPR016036">
    <property type="entry name" value="Malonyl_transacylase_ACP-bd"/>
</dbReference>
<dbReference type="SMART" id="SM00827">
    <property type="entry name" value="PKS_AT"/>
    <property type="match status" value="1"/>
</dbReference>
<dbReference type="Pfam" id="PF08990">
    <property type="entry name" value="Docking"/>
    <property type="match status" value="1"/>
</dbReference>
<dbReference type="InterPro" id="IPR018201">
    <property type="entry name" value="Ketoacyl_synth_AS"/>
</dbReference>
<dbReference type="GO" id="GO:0016874">
    <property type="term" value="F:ligase activity"/>
    <property type="evidence" value="ECO:0007669"/>
    <property type="project" value="UniProtKB-KW"/>
</dbReference>
<dbReference type="InterPro" id="IPR020806">
    <property type="entry name" value="PKS_PP-bd"/>
</dbReference>
<comment type="caution">
    <text evidence="14">The sequence shown here is derived from an EMBL/GenBank/DDBJ whole genome shotgun (WGS) entry which is preliminary data.</text>
</comment>
<dbReference type="InterPro" id="IPR036291">
    <property type="entry name" value="NAD(P)-bd_dom_sf"/>
</dbReference>
<dbReference type="Proteomes" id="UP001597063">
    <property type="component" value="Unassembled WGS sequence"/>
</dbReference>
<dbReference type="InterPro" id="IPR042104">
    <property type="entry name" value="PKS_dehydratase_sf"/>
</dbReference>
<dbReference type="Pfam" id="PF22953">
    <property type="entry name" value="SpnB_Rossmann"/>
    <property type="match status" value="1"/>
</dbReference>
<keyword evidence="4" id="KW-0597">Phosphoprotein</keyword>
<comment type="cofactor">
    <cofactor evidence="1">
        <name>pantetheine 4'-phosphate</name>
        <dbReference type="ChEBI" id="CHEBI:47942"/>
    </cofactor>
</comment>
<dbReference type="Pfam" id="PF00698">
    <property type="entry name" value="Acyl_transf_1"/>
    <property type="match status" value="1"/>
</dbReference>
<dbReference type="PROSITE" id="PS52004">
    <property type="entry name" value="KS3_2"/>
    <property type="match status" value="1"/>
</dbReference>
<dbReference type="SMART" id="SM01294">
    <property type="entry name" value="PKS_PP_betabranch"/>
    <property type="match status" value="1"/>
</dbReference>
<dbReference type="InterPro" id="IPR014031">
    <property type="entry name" value="Ketoacyl_synth_C"/>
</dbReference>
<dbReference type="InterPro" id="IPR014030">
    <property type="entry name" value="Ketoacyl_synth_N"/>
</dbReference>
<dbReference type="EC" id="6.4.-.-" evidence="14"/>
<evidence type="ECO:0000259" key="12">
    <source>
        <dbReference type="PROSITE" id="PS52004"/>
    </source>
</evidence>
<dbReference type="InterPro" id="IPR006162">
    <property type="entry name" value="Ppantetheine_attach_site"/>
</dbReference>
<feature type="active site" description="Proton donor; for dehydratase activity" evidence="9">
    <location>
        <position position="1136"/>
    </location>
</feature>
<dbReference type="InterPro" id="IPR055123">
    <property type="entry name" value="SpnB-like_Rossmann"/>
</dbReference>
<evidence type="ECO:0000259" key="11">
    <source>
        <dbReference type="PROSITE" id="PS50075"/>
    </source>
</evidence>
<evidence type="ECO:0000313" key="15">
    <source>
        <dbReference type="Proteomes" id="UP001597063"/>
    </source>
</evidence>
<dbReference type="PROSITE" id="PS50075">
    <property type="entry name" value="CARRIER"/>
    <property type="match status" value="1"/>
</dbReference>
<proteinExistence type="predicted"/>
<dbReference type="InterPro" id="IPR001227">
    <property type="entry name" value="Ac_transferase_dom_sf"/>
</dbReference>
<dbReference type="PANTHER" id="PTHR43775:SF51">
    <property type="entry name" value="INACTIVE PHENOLPHTHIOCEROL SYNTHESIS POLYKETIDE SYNTHASE TYPE I PKS1-RELATED"/>
    <property type="match status" value="1"/>
</dbReference>
<dbReference type="Pfam" id="PF21089">
    <property type="entry name" value="PKS_DH_N"/>
    <property type="match status" value="1"/>
</dbReference>
<dbReference type="InterPro" id="IPR016039">
    <property type="entry name" value="Thiolase-like"/>
</dbReference>
<dbReference type="SUPFAM" id="SSF47336">
    <property type="entry name" value="ACP-like"/>
    <property type="match status" value="1"/>
</dbReference>
<reference evidence="15" key="1">
    <citation type="journal article" date="2019" name="Int. J. Syst. Evol. Microbiol.">
        <title>The Global Catalogue of Microorganisms (GCM) 10K type strain sequencing project: providing services to taxonomists for standard genome sequencing and annotation.</title>
        <authorList>
            <consortium name="The Broad Institute Genomics Platform"/>
            <consortium name="The Broad Institute Genome Sequencing Center for Infectious Disease"/>
            <person name="Wu L."/>
            <person name="Ma J."/>
        </authorList>
    </citation>
    <scope>NUCLEOTIDE SEQUENCE [LARGE SCALE GENOMIC DNA]</scope>
    <source>
        <strain evidence="15">JCM 9371</strain>
    </source>
</reference>
<dbReference type="InterPro" id="IPR014043">
    <property type="entry name" value="Acyl_transferase_dom"/>
</dbReference>
<protein>
    <submittedName>
        <fullName evidence="14">Type I polyketide synthase</fullName>
        <ecNumber evidence="14">2.3.1.-</ecNumber>
        <ecNumber evidence="14">6.4.-.-</ecNumber>
    </submittedName>
</protein>
<evidence type="ECO:0000256" key="1">
    <source>
        <dbReference type="ARBA" id="ARBA00001957"/>
    </source>
</evidence>
<dbReference type="Pfam" id="PF00109">
    <property type="entry name" value="ketoacyl-synt"/>
    <property type="match status" value="1"/>
</dbReference>
<dbReference type="SMART" id="SM00822">
    <property type="entry name" value="PKS_KR"/>
    <property type="match status" value="1"/>
</dbReference>
<evidence type="ECO:0000256" key="2">
    <source>
        <dbReference type="ARBA" id="ARBA00004792"/>
    </source>
</evidence>
<dbReference type="SMART" id="SM00823">
    <property type="entry name" value="PKS_PP"/>
    <property type="match status" value="1"/>
</dbReference>
<dbReference type="InterPro" id="IPR036736">
    <property type="entry name" value="ACP-like_sf"/>
</dbReference>
<dbReference type="SMART" id="SM00825">
    <property type="entry name" value="PKS_KS"/>
    <property type="match status" value="1"/>
</dbReference>
<comment type="pathway">
    <text evidence="2">Antibiotic biosynthesis.</text>
</comment>
<dbReference type="InterPro" id="IPR049900">
    <property type="entry name" value="PKS_mFAS_DH"/>
</dbReference>
<dbReference type="Pfam" id="PF16197">
    <property type="entry name" value="KAsynt_C_assoc"/>
    <property type="match status" value="1"/>
</dbReference>
<dbReference type="InterPro" id="IPR050091">
    <property type="entry name" value="PKS_NRPS_Biosynth_Enz"/>
</dbReference>
<feature type="region of interest" description="N-terminal hotdog fold" evidence="9">
    <location>
        <begin position="934"/>
        <end position="1061"/>
    </location>
</feature>
<dbReference type="EMBL" id="JBHTGP010000024">
    <property type="protein sequence ID" value="MFD0690925.1"/>
    <property type="molecule type" value="Genomic_DNA"/>
</dbReference>
<gene>
    <name evidence="14" type="ORF">ACFQZM_40990</name>
</gene>
<dbReference type="Gene3D" id="3.40.47.10">
    <property type="match status" value="1"/>
</dbReference>
<evidence type="ECO:0000256" key="10">
    <source>
        <dbReference type="SAM" id="MobiDB-lite"/>
    </source>
</evidence>
<dbReference type="SUPFAM" id="SSF52151">
    <property type="entry name" value="FabD/lysophospholipase-like"/>
    <property type="match status" value="1"/>
</dbReference>